<evidence type="ECO:0000313" key="9">
    <source>
        <dbReference type="EMBL" id="KAA0190279.1"/>
    </source>
</evidence>
<keyword evidence="3 8" id="KW-0812">Transmembrane</keyword>
<dbReference type="Pfam" id="PF01130">
    <property type="entry name" value="CD36"/>
    <property type="match status" value="1"/>
</dbReference>
<sequence>MTNDNGGEIYSENREKYDIVFPEGSGQRVVDFKHRIFYHFVPEMSVASPTLGKITIPNLFTAGLILKKSPIFFMNGPFATLSPYNAMWSHYPLLLSTLNVGLFASQNGTKPVQYRIHTGLDDISKVGSIIEVNGNRKLNVWDHEEANMVNGSDGSNGPPGLKVGSTIQFYVNDICRSVVSYAVAKTHAINRPDIELLAFSGVPPDPKDPAVEWRERMFCKSGFGCPPKGLLCLSPCLPSGEQVPLYLSQPYFLGADPRIAQAFDQFPDPIPERHSTWVHIEPTTGIVLEAFKRVQFNLLMQNHGEITEDMAGPFYFPLGWIEERAITDKDTLDVLHDKLFAPRKNIPFILSIIGAVSTLISILLIVLLVTYSRRRSIRNRTKRNGVQKHLNVGHSAKNLSNDDQNNNKLGLNDHVQIIQPNQTTNNKQTTPEIPSGPGADTQVPEAKPLLNVTETVDVNCA</sequence>
<dbReference type="AlphaFoldDB" id="A0A8E0RWR7"/>
<protein>
    <submittedName>
        <fullName evidence="9">Lysosome membrane protein 2</fullName>
    </submittedName>
</protein>
<comment type="subcellular location">
    <subcellularLocation>
        <location evidence="1">Membrane</location>
    </subcellularLocation>
</comment>
<evidence type="ECO:0000256" key="5">
    <source>
        <dbReference type="ARBA" id="ARBA00023136"/>
    </source>
</evidence>
<feature type="compositionally biased region" description="Polar residues" evidence="7">
    <location>
        <begin position="397"/>
        <end position="406"/>
    </location>
</feature>
<evidence type="ECO:0000256" key="6">
    <source>
        <dbReference type="ARBA" id="ARBA00023180"/>
    </source>
</evidence>
<proteinExistence type="inferred from homology"/>
<comment type="similarity">
    <text evidence="2">Belongs to the CD36 family.</text>
</comment>
<feature type="transmembrane region" description="Helical" evidence="8">
    <location>
        <begin position="348"/>
        <end position="371"/>
    </location>
</feature>
<comment type="caution">
    <text evidence="9">The sequence shown here is derived from an EMBL/GenBank/DDBJ whole genome shotgun (WGS) entry which is preliminary data.</text>
</comment>
<dbReference type="GO" id="GO:0005044">
    <property type="term" value="F:scavenger receptor activity"/>
    <property type="evidence" value="ECO:0007669"/>
    <property type="project" value="TreeGrafter"/>
</dbReference>
<dbReference type="GO" id="GO:0016020">
    <property type="term" value="C:membrane"/>
    <property type="evidence" value="ECO:0007669"/>
    <property type="project" value="UniProtKB-SubCell"/>
</dbReference>
<keyword evidence="10" id="KW-1185">Reference proteome</keyword>
<gene>
    <name evidence="9" type="ORF">FBUS_09798</name>
</gene>
<keyword evidence="5 8" id="KW-0472">Membrane</keyword>
<evidence type="ECO:0000256" key="4">
    <source>
        <dbReference type="ARBA" id="ARBA00022989"/>
    </source>
</evidence>
<evidence type="ECO:0000313" key="10">
    <source>
        <dbReference type="Proteomes" id="UP000728185"/>
    </source>
</evidence>
<evidence type="ECO:0000256" key="8">
    <source>
        <dbReference type="SAM" id="Phobius"/>
    </source>
</evidence>
<evidence type="ECO:0000256" key="7">
    <source>
        <dbReference type="SAM" id="MobiDB-lite"/>
    </source>
</evidence>
<keyword evidence="4 8" id="KW-1133">Transmembrane helix</keyword>
<dbReference type="InterPro" id="IPR002159">
    <property type="entry name" value="CD36_fam"/>
</dbReference>
<dbReference type="OrthoDB" id="18585at2759"/>
<evidence type="ECO:0000256" key="2">
    <source>
        <dbReference type="ARBA" id="ARBA00010532"/>
    </source>
</evidence>
<dbReference type="PRINTS" id="PR01609">
    <property type="entry name" value="CD36FAMILY"/>
</dbReference>
<dbReference type="EMBL" id="LUCM01007229">
    <property type="protein sequence ID" value="KAA0190279.1"/>
    <property type="molecule type" value="Genomic_DNA"/>
</dbReference>
<evidence type="ECO:0000256" key="3">
    <source>
        <dbReference type="ARBA" id="ARBA00022692"/>
    </source>
</evidence>
<feature type="region of interest" description="Disordered" evidence="7">
    <location>
        <begin position="421"/>
        <end position="444"/>
    </location>
</feature>
<dbReference type="PANTHER" id="PTHR11923">
    <property type="entry name" value="SCAVENGER RECEPTOR CLASS B TYPE-1 SR-B1"/>
    <property type="match status" value="1"/>
</dbReference>
<dbReference type="GO" id="GO:0005737">
    <property type="term" value="C:cytoplasm"/>
    <property type="evidence" value="ECO:0007669"/>
    <property type="project" value="TreeGrafter"/>
</dbReference>
<name>A0A8E0RWR7_9TREM</name>
<dbReference type="Proteomes" id="UP000728185">
    <property type="component" value="Unassembled WGS sequence"/>
</dbReference>
<feature type="compositionally biased region" description="Low complexity" evidence="7">
    <location>
        <begin position="421"/>
        <end position="431"/>
    </location>
</feature>
<dbReference type="PANTHER" id="PTHR11923:SF51">
    <property type="entry name" value="LYSOSOME MEMBRANE PROTEIN 2"/>
    <property type="match status" value="1"/>
</dbReference>
<reference evidence="9" key="1">
    <citation type="submission" date="2019-05" db="EMBL/GenBank/DDBJ databases">
        <title>Annotation for the trematode Fasciolopsis buski.</title>
        <authorList>
            <person name="Choi Y.-J."/>
        </authorList>
    </citation>
    <scope>NUCLEOTIDE SEQUENCE</scope>
    <source>
        <strain evidence="9">HT</strain>
        <tissue evidence="9">Whole worm</tissue>
    </source>
</reference>
<organism evidence="9 10">
    <name type="scientific">Fasciolopsis buskii</name>
    <dbReference type="NCBI Taxonomy" id="27845"/>
    <lineage>
        <taxon>Eukaryota</taxon>
        <taxon>Metazoa</taxon>
        <taxon>Spiralia</taxon>
        <taxon>Lophotrochozoa</taxon>
        <taxon>Platyhelminthes</taxon>
        <taxon>Trematoda</taxon>
        <taxon>Digenea</taxon>
        <taxon>Plagiorchiida</taxon>
        <taxon>Echinostomata</taxon>
        <taxon>Echinostomatoidea</taxon>
        <taxon>Fasciolidae</taxon>
        <taxon>Fasciolopsis</taxon>
    </lineage>
</organism>
<evidence type="ECO:0000256" key="1">
    <source>
        <dbReference type="ARBA" id="ARBA00004370"/>
    </source>
</evidence>
<feature type="region of interest" description="Disordered" evidence="7">
    <location>
        <begin position="380"/>
        <end position="406"/>
    </location>
</feature>
<accession>A0A8E0RWR7</accession>
<keyword evidence="6" id="KW-0325">Glycoprotein</keyword>